<dbReference type="SUPFAM" id="SSF53927">
    <property type="entry name" value="Cytidine deaminase-like"/>
    <property type="match status" value="1"/>
</dbReference>
<dbReference type="PROSITE" id="PS51747">
    <property type="entry name" value="CYT_DCMP_DEAMINASES_2"/>
    <property type="match status" value="1"/>
</dbReference>
<reference evidence="2 3" key="1">
    <citation type="submission" date="2020-05" db="EMBL/GenBank/DDBJ databases">
        <authorList>
            <person name="Khan S.A."/>
            <person name="Jeon C.O."/>
            <person name="Chun B.H."/>
        </authorList>
    </citation>
    <scope>NUCLEOTIDE SEQUENCE [LARGE SCALE GENOMIC DNA]</scope>
    <source>
        <strain evidence="2 3">B156</strain>
    </source>
</reference>
<sequence length="139" mass="15123">MPLPHLHRRRLLVLSASLAAPWFRTDAAPPQRRWYEAAEAMRRLALSQGDQPYGAVVVQGDRIVGQGPSRVLQRQDLDAHAEREAIRDARERVGPDVLRGAVLYSTSRPCALCEAAAAQAGLARMIHGADLTDAGAPAR</sequence>
<dbReference type="EMBL" id="JABFCS010000001">
    <property type="protein sequence ID" value="NNU42854.1"/>
    <property type="molecule type" value="Genomic_DNA"/>
</dbReference>
<protein>
    <submittedName>
        <fullName evidence="2">Nucleoside deaminase</fullName>
    </submittedName>
</protein>
<dbReference type="GO" id="GO:0052717">
    <property type="term" value="F:tRNA-specific adenosine-34 deaminase activity"/>
    <property type="evidence" value="ECO:0007669"/>
    <property type="project" value="UniProtKB-EC"/>
</dbReference>
<proteinExistence type="predicted"/>
<dbReference type="InterPro" id="IPR016193">
    <property type="entry name" value="Cytidine_deaminase-like"/>
</dbReference>
<keyword evidence="3" id="KW-1185">Reference proteome</keyword>
<organism evidence="2 3">
    <name type="scientific">Ramlibacter montanisoli</name>
    <dbReference type="NCBI Taxonomy" id="2732512"/>
    <lineage>
        <taxon>Bacteria</taxon>
        <taxon>Pseudomonadati</taxon>
        <taxon>Pseudomonadota</taxon>
        <taxon>Betaproteobacteria</taxon>
        <taxon>Burkholderiales</taxon>
        <taxon>Comamonadaceae</taxon>
        <taxon>Ramlibacter</taxon>
    </lineage>
</organism>
<dbReference type="GO" id="GO:0046872">
    <property type="term" value="F:metal ion binding"/>
    <property type="evidence" value="ECO:0007669"/>
    <property type="project" value="UniProtKB-KW"/>
</dbReference>
<dbReference type="AlphaFoldDB" id="A0A849K8U1"/>
<name>A0A849K8U1_9BURK</name>
<dbReference type="InterPro" id="IPR002125">
    <property type="entry name" value="CMP_dCMP_dom"/>
</dbReference>
<dbReference type="Gene3D" id="3.40.140.10">
    <property type="entry name" value="Cytidine Deaminase, domain 2"/>
    <property type="match status" value="1"/>
</dbReference>
<dbReference type="Proteomes" id="UP000552954">
    <property type="component" value="Unassembled WGS sequence"/>
</dbReference>
<evidence type="ECO:0000259" key="1">
    <source>
        <dbReference type="PROSITE" id="PS51747"/>
    </source>
</evidence>
<reference evidence="2 3" key="2">
    <citation type="submission" date="2020-06" db="EMBL/GenBank/DDBJ databases">
        <title>Ramlibacter rhizophilus sp. nov., isolated from rhizosphere soil of national flower Mugunghwa from South Korea.</title>
        <authorList>
            <person name="Zheng-Fei Y."/>
            <person name="Huan T."/>
        </authorList>
    </citation>
    <scope>NUCLEOTIDE SEQUENCE [LARGE SCALE GENOMIC DNA]</scope>
    <source>
        <strain evidence="2 3">B156</strain>
    </source>
</reference>
<accession>A0A849K8U1</accession>
<dbReference type="GO" id="GO:0002100">
    <property type="term" value="P:tRNA wobble adenosine to inosine editing"/>
    <property type="evidence" value="ECO:0007669"/>
    <property type="project" value="InterPro"/>
</dbReference>
<dbReference type="PANTHER" id="PTHR11079:SF162">
    <property type="entry name" value="RIBOFLAVIN BIOSYNTHESIS PROTEIN PYRD, CHLOROPLASTIC"/>
    <property type="match status" value="1"/>
</dbReference>
<comment type="caution">
    <text evidence="2">The sequence shown here is derived from an EMBL/GenBank/DDBJ whole genome shotgun (WGS) entry which is preliminary data.</text>
</comment>
<gene>
    <name evidence="2" type="ORF">HK415_06265</name>
</gene>
<dbReference type="Pfam" id="PF14437">
    <property type="entry name" value="MafB19-deam"/>
    <property type="match status" value="1"/>
</dbReference>
<feature type="domain" description="CMP/dCMP-type deaminase" evidence="1">
    <location>
        <begin position="29"/>
        <end position="139"/>
    </location>
</feature>
<evidence type="ECO:0000313" key="2">
    <source>
        <dbReference type="EMBL" id="NNU42854.1"/>
    </source>
</evidence>
<dbReference type="PANTHER" id="PTHR11079">
    <property type="entry name" value="CYTOSINE DEAMINASE FAMILY MEMBER"/>
    <property type="match status" value="1"/>
</dbReference>
<evidence type="ECO:0000313" key="3">
    <source>
        <dbReference type="Proteomes" id="UP000552954"/>
    </source>
</evidence>
<dbReference type="InterPro" id="IPR058535">
    <property type="entry name" value="MafB19-deam"/>
</dbReference>